<protein>
    <submittedName>
        <fullName evidence="6">Uncharacterized protein</fullName>
    </submittedName>
</protein>
<dbReference type="Proteomes" id="UP000054107">
    <property type="component" value="Unassembled WGS sequence"/>
</dbReference>
<dbReference type="EMBL" id="LN730288">
    <property type="protein sequence ID" value="CEP13581.1"/>
    <property type="molecule type" value="Genomic_DNA"/>
</dbReference>
<dbReference type="GO" id="GO:0004519">
    <property type="term" value="F:endonuclease activity"/>
    <property type="evidence" value="ECO:0007669"/>
    <property type="project" value="UniProtKB-KW"/>
</dbReference>
<dbReference type="PANTHER" id="PTHR37984:SF5">
    <property type="entry name" value="PROTEIN NYNRIN-LIKE"/>
    <property type="match status" value="1"/>
</dbReference>
<gene>
    <name evidence="6" type="primary">PARPA_07690.1 scaffold 30147</name>
</gene>
<accession>A0A0B7NF54</accession>
<dbReference type="InterPro" id="IPR043502">
    <property type="entry name" value="DNA/RNA_pol_sf"/>
</dbReference>
<dbReference type="InterPro" id="IPR001969">
    <property type="entry name" value="Aspartic_peptidase_AS"/>
</dbReference>
<evidence type="ECO:0000313" key="7">
    <source>
        <dbReference type="Proteomes" id="UP000054107"/>
    </source>
</evidence>
<dbReference type="Gene3D" id="3.10.10.10">
    <property type="entry name" value="HIV Type 1 Reverse Transcriptase, subunit A, domain 1"/>
    <property type="match status" value="1"/>
</dbReference>
<evidence type="ECO:0000256" key="1">
    <source>
        <dbReference type="ARBA" id="ARBA00022679"/>
    </source>
</evidence>
<keyword evidence="4" id="KW-0064">Aspartyl protease</keyword>
<proteinExistence type="predicted"/>
<keyword evidence="3" id="KW-0540">Nuclease</keyword>
<dbReference type="PROSITE" id="PS00141">
    <property type="entry name" value="ASP_PROTEASE"/>
    <property type="match status" value="1"/>
</dbReference>
<dbReference type="OrthoDB" id="2246976at2759"/>
<dbReference type="SUPFAM" id="SSF50630">
    <property type="entry name" value="Acid proteases"/>
    <property type="match status" value="1"/>
</dbReference>
<dbReference type="GO" id="GO:0004190">
    <property type="term" value="F:aspartic-type endopeptidase activity"/>
    <property type="evidence" value="ECO:0007669"/>
    <property type="project" value="UniProtKB-KW"/>
</dbReference>
<keyword evidence="7" id="KW-1185">Reference proteome</keyword>
<dbReference type="InterPro" id="IPR021109">
    <property type="entry name" value="Peptidase_aspartic_dom_sf"/>
</dbReference>
<sequence>MLQMVFQCFREDANIVDENLKTYTYIRSQHLQHFSRVSAWTTLASVWHSSHFKTAVLRNMASERNRIIRQFDLQKPTTSITHRKILRTALKSYTILSPAGFFLTKNIGDDDTIYDYPYQKQALLSSTPLYVNGTIFDRKVKVVIDSGSSISILSKSIAIELGLIGTGDRIPISTLDTTSTDHAKCERERDCEVTVAVPVRVGGKLRSEHMIIKDDSNSIRGEAVVLLGMTWLRQYDIKIHTKEALIEIPIKNGGSSILVQGWCTEGNKFAPPEVFAVSIYGGNSVAEEKIGAIDTTLNLDTLYNYIPDTLRSYLEEALPSDDEVAPEAKSKVEEDEEGCFQERLKDMPTTLAALLMKHKMQFSEFGGLGCIKGAEHRIQLKPGATPVRSRPYKITWEEDEFLREELDRLLALGVIRRSSGLWTSLSLSKEASRLATDPLSLYSSS</sequence>
<dbReference type="InterPro" id="IPR050951">
    <property type="entry name" value="Retrovirus_Pol_polyprotein"/>
</dbReference>
<organism evidence="6 7">
    <name type="scientific">Parasitella parasitica</name>
    <dbReference type="NCBI Taxonomy" id="35722"/>
    <lineage>
        <taxon>Eukaryota</taxon>
        <taxon>Fungi</taxon>
        <taxon>Fungi incertae sedis</taxon>
        <taxon>Mucoromycota</taxon>
        <taxon>Mucoromycotina</taxon>
        <taxon>Mucoromycetes</taxon>
        <taxon>Mucorales</taxon>
        <taxon>Mucorineae</taxon>
        <taxon>Mucoraceae</taxon>
        <taxon>Parasitella</taxon>
    </lineage>
</organism>
<dbReference type="STRING" id="35722.A0A0B7NF54"/>
<name>A0A0B7NF54_9FUNG</name>
<keyword evidence="4" id="KW-0645">Protease</keyword>
<dbReference type="GO" id="GO:0006508">
    <property type="term" value="P:proteolysis"/>
    <property type="evidence" value="ECO:0007669"/>
    <property type="project" value="InterPro"/>
</dbReference>
<keyword evidence="1" id="KW-0808">Transferase</keyword>
<dbReference type="SUPFAM" id="SSF56672">
    <property type="entry name" value="DNA/RNA polymerases"/>
    <property type="match status" value="1"/>
</dbReference>
<evidence type="ECO:0000256" key="4">
    <source>
        <dbReference type="ARBA" id="ARBA00022750"/>
    </source>
</evidence>
<dbReference type="Gene3D" id="2.40.70.10">
    <property type="entry name" value="Acid Proteases"/>
    <property type="match status" value="1"/>
</dbReference>
<keyword evidence="2" id="KW-0548">Nucleotidyltransferase</keyword>
<keyword evidence="5" id="KW-0255">Endonuclease</keyword>
<dbReference type="PANTHER" id="PTHR37984">
    <property type="entry name" value="PROTEIN CBG26694"/>
    <property type="match status" value="1"/>
</dbReference>
<reference evidence="6 7" key="1">
    <citation type="submission" date="2014-09" db="EMBL/GenBank/DDBJ databases">
        <authorList>
            <person name="Ellenberger Sabrina"/>
        </authorList>
    </citation>
    <scope>NUCLEOTIDE SEQUENCE [LARGE SCALE GENOMIC DNA]</scope>
    <source>
        <strain evidence="6 7">CBS 412.66</strain>
    </source>
</reference>
<evidence type="ECO:0000256" key="2">
    <source>
        <dbReference type="ARBA" id="ARBA00022695"/>
    </source>
</evidence>
<dbReference type="GO" id="GO:0016779">
    <property type="term" value="F:nucleotidyltransferase activity"/>
    <property type="evidence" value="ECO:0007669"/>
    <property type="project" value="UniProtKB-KW"/>
</dbReference>
<keyword evidence="5" id="KW-0378">Hydrolase</keyword>
<dbReference type="AlphaFoldDB" id="A0A0B7NF54"/>
<evidence type="ECO:0000313" key="6">
    <source>
        <dbReference type="EMBL" id="CEP13581.1"/>
    </source>
</evidence>
<evidence type="ECO:0000256" key="3">
    <source>
        <dbReference type="ARBA" id="ARBA00022722"/>
    </source>
</evidence>
<evidence type="ECO:0000256" key="5">
    <source>
        <dbReference type="ARBA" id="ARBA00022759"/>
    </source>
</evidence>